<dbReference type="InterPro" id="IPR015797">
    <property type="entry name" value="NUDIX_hydrolase-like_dom_sf"/>
</dbReference>
<name>A0A9X2D579_9ACTN</name>
<dbReference type="EMBL" id="JAMOIL010000001">
    <property type="protein sequence ID" value="MCM0619052.1"/>
    <property type="molecule type" value="Genomic_DNA"/>
</dbReference>
<proteinExistence type="inferred from homology"/>
<accession>A0A9X2D579</accession>
<evidence type="ECO:0000256" key="3">
    <source>
        <dbReference type="SAM" id="MobiDB-lite"/>
    </source>
</evidence>
<feature type="region of interest" description="Disordered" evidence="3">
    <location>
        <begin position="1"/>
        <end position="20"/>
    </location>
</feature>
<dbReference type="PANTHER" id="PTHR43736">
    <property type="entry name" value="ADP-RIBOSE PYROPHOSPHATASE"/>
    <property type="match status" value="1"/>
</dbReference>
<dbReference type="PANTHER" id="PTHR43736:SF1">
    <property type="entry name" value="DIHYDRONEOPTERIN TRIPHOSPHATE DIPHOSPHATASE"/>
    <property type="match status" value="1"/>
</dbReference>
<sequence length="110" mass="11369">MFLLPGGKLEPGETPLEAARREVSEEVALDVAAADLRLLGEFAAPAANEPGRSVVSTVYAADLPGEPVRSGEIAELRWSSLATPEEDLAPLLRDHVVPALTGSPSPAAGS</sequence>
<dbReference type="GO" id="GO:0016787">
    <property type="term" value="F:hydrolase activity"/>
    <property type="evidence" value="ECO:0007669"/>
    <property type="project" value="UniProtKB-KW"/>
</dbReference>
<organism evidence="5 6">
    <name type="scientific">Nocardioides bruguierae</name>
    <dbReference type="NCBI Taxonomy" id="2945102"/>
    <lineage>
        <taxon>Bacteria</taxon>
        <taxon>Bacillati</taxon>
        <taxon>Actinomycetota</taxon>
        <taxon>Actinomycetes</taxon>
        <taxon>Propionibacteriales</taxon>
        <taxon>Nocardioidaceae</taxon>
        <taxon>Nocardioides</taxon>
    </lineage>
</organism>
<protein>
    <submittedName>
        <fullName evidence="5">NUDIX domain-containing protein</fullName>
    </submittedName>
</protein>
<evidence type="ECO:0000313" key="6">
    <source>
        <dbReference type="Proteomes" id="UP001139485"/>
    </source>
</evidence>
<comment type="similarity">
    <text evidence="1">Belongs to the Nudix hydrolase family.</text>
</comment>
<keyword evidence="2" id="KW-0378">Hydrolase</keyword>
<evidence type="ECO:0000259" key="4">
    <source>
        <dbReference type="PROSITE" id="PS51462"/>
    </source>
</evidence>
<dbReference type="PRINTS" id="PR00502">
    <property type="entry name" value="NUDIXFAMILY"/>
</dbReference>
<dbReference type="AlphaFoldDB" id="A0A9X2D579"/>
<dbReference type="CDD" id="cd04690">
    <property type="entry name" value="NUDIX_Hydrolase"/>
    <property type="match status" value="1"/>
</dbReference>
<dbReference type="InterPro" id="IPR000086">
    <property type="entry name" value="NUDIX_hydrolase_dom"/>
</dbReference>
<dbReference type="InterPro" id="IPR020476">
    <property type="entry name" value="Nudix_hydrolase"/>
</dbReference>
<dbReference type="Proteomes" id="UP001139485">
    <property type="component" value="Unassembled WGS sequence"/>
</dbReference>
<dbReference type="Gene3D" id="3.90.79.10">
    <property type="entry name" value="Nucleoside Triphosphate Pyrophosphohydrolase"/>
    <property type="match status" value="1"/>
</dbReference>
<dbReference type="SUPFAM" id="SSF55811">
    <property type="entry name" value="Nudix"/>
    <property type="match status" value="1"/>
</dbReference>
<comment type="caution">
    <text evidence="5">The sequence shown here is derived from an EMBL/GenBank/DDBJ whole genome shotgun (WGS) entry which is preliminary data.</text>
</comment>
<evidence type="ECO:0000313" key="5">
    <source>
        <dbReference type="EMBL" id="MCM0619052.1"/>
    </source>
</evidence>
<gene>
    <name evidence="5" type="ORF">M8330_01935</name>
</gene>
<evidence type="ECO:0000256" key="2">
    <source>
        <dbReference type="ARBA" id="ARBA00022801"/>
    </source>
</evidence>
<keyword evidence="6" id="KW-1185">Reference proteome</keyword>
<feature type="domain" description="Nudix hydrolase" evidence="4">
    <location>
        <begin position="1"/>
        <end position="101"/>
    </location>
</feature>
<reference evidence="5" key="1">
    <citation type="submission" date="2022-05" db="EMBL/GenBank/DDBJ databases">
        <authorList>
            <person name="Tuo L."/>
        </authorList>
    </citation>
    <scope>NUCLEOTIDE SEQUENCE</scope>
    <source>
        <strain evidence="5">BSK12Z-4</strain>
    </source>
</reference>
<dbReference type="Pfam" id="PF00293">
    <property type="entry name" value="NUDIX"/>
    <property type="match status" value="1"/>
</dbReference>
<dbReference type="PROSITE" id="PS51462">
    <property type="entry name" value="NUDIX"/>
    <property type="match status" value="1"/>
</dbReference>
<evidence type="ECO:0000256" key="1">
    <source>
        <dbReference type="ARBA" id="ARBA00005582"/>
    </source>
</evidence>